<dbReference type="SUPFAM" id="SSF52540">
    <property type="entry name" value="P-loop containing nucleoside triphosphate hydrolases"/>
    <property type="match status" value="1"/>
</dbReference>
<evidence type="ECO:0000256" key="2">
    <source>
        <dbReference type="ARBA" id="ARBA00022741"/>
    </source>
</evidence>
<dbReference type="InterPro" id="IPR051782">
    <property type="entry name" value="ABC_Transporter_VariousFunc"/>
</dbReference>
<protein>
    <submittedName>
        <fullName evidence="5">ABC-2 type transport system ATP-binding protein</fullName>
    </submittedName>
</protein>
<dbReference type="AlphaFoldDB" id="A0A1M7XWZ9"/>
<organism evidence="5 6">
    <name type="scientific">Anaerocolumna xylanovorans DSM 12503</name>
    <dbReference type="NCBI Taxonomy" id="1121345"/>
    <lineage>
        <taxon>Bacteria</taxon>
        <taxon>Bacillati</taxon>
        <taxon>Bacillota</taxon>
        <taxon>Clostridia</taxon>
        <taxon>Lachnospirales</taxon>
        <taxon>Lachnospiraceae</taxon>
        <taxon>Anaerocolumna</taxon>
    </lineage>
</organism>
<dbReference type="RefSeq" id="WP_073586965.1">
    <property type="nucleotide sequence ID" value="NZ_FRFD01000003.1"/>
</dbReference>
<dbReference type="Pfam" id="PF00005">
    <property type="entry name" value="ABC_tran"/>
    <property type="match status" value="1"/>
</dbReference>
<dbReference type="PANTHER" id="PTHR42939:SF3">
    <property type="entry name" value="ABC TRANSPORTER ATP-BINDING COMPONENT"/>
    <property type="match status" value="1"/>
</dbReference>
<evidence type="ECO:0000256" key="3">
    <source>
        <dbReference type="ARBA" id="ARBA00022840"/>
    </source>
</evidence>
<feature type="domain" description="ABC transporter" evidence="4">
    <location>
        <begin position="4"/>
        <end position="229"/>
    </location>
</feature>
<dbReference type="PANTHER" id="PTHR42939">
    <property type="entry name" value="ABC TRANSPORTER ATP-BINDING PROTEIN ALBC-RELATED"/>
    <property type="match status" value="1"/>
</dbReference>
<dbReference type="SMART" id="SM00382">
    <property type="entry name" value="AAA"/>
    <property type="match status" value="1"/>
</dbReference>
<dbReference type="PROSITE" id="PS50893">
    <property type="entry name" value="ABC_TRANSPORTER_2"/>
    <property type="match status" value="1"/>
</dbReference>
<keyword evidence="6" id="KW-1185">Reference proteome</keyword>
<dbReference type="Proteomes" id="UP000184612">
    <property type="component" value="Unassembled WGS sequence"/>
</dbReference>
<gene>
    <name evidence="5" type="ORF">SAMN02745217_00214</name>
</gene>
<evidence type="ECO:0000313" key="5">
    <source>
        <dbReference type="EMBL" id="SHO43381.1"/>
    </source>
</evidence>
<keyword evidence="3 5" id="KW-0067">ATP-binding</keyword>
<accession>A0A1M7XWZ9</accession>
<dbReference type="GO" id="GO:0005524">
    <property type="term" value="F:ATP binding"/>
    <property type="evidence" value="ECO:0007669"/>
    <property type="project" value="UniProtKB-KW"/>
</dbReference>
<dbReference type="OrthoDB" id="9804819at2"/>
<dbReference type="CDD" id="cd03230">
    <property type="entry name" value="ABC_DR_subfamily_A"/>
    <property type="match status" value="1"/>
</dbReference>
<keyword evidence="1" id="KW-0813">Transport</keyword>
<reference evidence="5 6" key="1">
    <citation type="submission" date="2016-12" db="EMBL/GenBank/DDBJ databases">
        <authorList>
            <person name="Song W.-J."/>
            <person name="Kurnit D.M."/>
        </authorList>
    </citation>
    <scope>NUCLEOTIDE SEQUENCE [LARGE SCALE GENOMIC DNA]</scope>
    <source>
        <strain evidence="5 6">DSM 12503</strain>
    </source>
</reference>
<dbReference type="EMBL" id="FRFD01000003">
    <property type="protein sequence ID" value="SHO43381.1"/>
    <property type="molecule type" value="Genomic_DNA"/>
</dbReference>
<name>A0A1M7XWZ9_9FIRM</name>
<evidence type="ECO:0000256" key="1">
    <source>
        <dbReference type="ARBA" id="ARBA00022448"/>
    </source>
</evidence>
<dbReference type="InterPro" id="IPR003439">
    <property type="entry name" value="ABC_transporter-like_ATP-bd"/>
</dbReference>
<sequence length="281" mass="32167">MNALEVKNLSKTYKGFNLSNVSFTLPKGCIMGLIGENGAGKSTTIKLIMNTIRRDGGEITVLGKDNTKDFKETKEDIGIVLDEAYYPEQMTVLQINKFLKYSYKNWEEDRFFNYLKNFKLPEKKAFKEFSRGMKMKLAIAAAMSHKAKLLILDEATSGLDPMARDEILDIFYEYTRDEEHTILISSHIVSDLEKLCDYITFLHNGKLLFSEEKDRLLEEYAIMHCSKEDLRNIPKEKILGKRTSAYGADLLVKRSNGFKQYPLDKAGIEDIILLMIKEGVA</sequence>
<proteinExistence type="predicted"/>
<dbReference type="InterPro" id="IPR027417">
    <property type="entry name" value="P-loop_NTPase"/>
</dbReference>
<dbReference type="InterPro" id="IPR003593">
    <property type="entry name" value="AAA+_ATPase"/>
</dbReference>
<evidence type="ECO:0000259" key="4">
    <source>
        <dbReference type="PROSITE" id="PS50893"/>
    </source>
</evidence>
<evidence type="ECO:0000313" key="6">
    <source>
        <dbReference type="Proteomes" id="UP000184612"/>
    </source>
</evidence>
<dbReference type="GO" id="GO:0016887">
    <property type="term" value="F:ATP hydrolysis activity"/>
    <property type="evidence" value="ECO:0007669"/>
    <property type="project" value="InterPro"/>
</dbReference>
<dbReference type="Gene3D" id="3.40.50.300">
    <property type="entry name" value="P-loop containing nucleotide triphosphate hydrolases"/>
    <property type="match status" value="1"/>
</dbReference>
<dbReference type="STRING" id="1121345.SAMN02745217_00214"/>
<keyword evidence="2" id="KW-0547">Nucleotide-binding</keyword>